<reference evidence="2" key="1">
    <citation type="journal article" date="2010" name="J. Integr. Plant Biol.">
        <title>Insights into the bamboo genome: syntenic relationships to rice and sorghum.</title>
        <authorList>
            <person name="Gui Y.J."/>
            <person name="Zhou Y."/>
            <person name="Wang Y."/>
            <person name="Wang S."/>
            <person name="Wang S.Y."/>
            <person name="Hu Y."/>
            <person name="Bo S.P."/>
            <person name="Chen H."/>
            <person name="Zhou C.P."/>
            <person name="Ma N.X."/>
            <person name="Zhang T.Z."/>
            <person name="Fan L.J."/>
        </authorList>
    </citation>
    <scope>NUCLEOTIDE SEQUENCE</scope>
    <source>
        <tissue evidence="2">Shoot</tissue>
    </source>
</reference>
<dbReference type="EMBL" id="GQ252823">
    <property type="protein sequence ID" value="ADB85295.1"/>
    <property type="molecule type" value="Genomic_DNA"/>
</dbReference>
<feature type="region of interest" description="Disordered" evidence="1">
    <location>
        <begin position="145"/>
        <end position="189"/>
    </location>
</feature>
<sequence length="189" mass="20398">METSLPTDSVKGNEIWVLDCPVGQPRPAKEVLQGPRGGLVVNKGRSSPTGEVLTVGSPKRRSKRSRSSAPEEVRKGKEEVLTCKGGPDGWISKGEIGPSNGDPKAQRRWDVQTIRTSHQDQAVHCKSDDSHSIEVEIDREDILEDLGRSGGTQGGPINIRGGPRGHGEVLKDTGRSKRLGDLDLRRSGP</sequence>
<feature type="compositionally biased region" description="Basic and acidic residues" evidence="1">
    <location>
        <begin position="69"/>
        <end position="81"/>
    </location>
</feature>
<feature type="compositionally biased region" description="Basic and acidic residues" evidence="1">
    <location>
        <begin position="165"/>
        <end position="189"/>
    </location>
</feature>
<name>D3IVF5_PHYED</name>
<protein>
    <submittedName>
        <fullName evidence="2">Uncharacterized protein</fullName>
    </submittedName>
</protein>
<organism evidence="2">
    <name type="scientific">Phyllostachys edulis</name>
    <name type="common">Tortoise shell bamboo</name>
    <name type="synonym">Bambusa edulis</name>
    <dbReference type="NCBI Taxonomy" id="38705"/>
    <lineage>
        <taxon>Eukaryota</taxon>
        <taxon>Viridiplantae</taxon>
        <taxon>Streptophyta</taxon>
        <taxon>Embryophyta</taxon>
        <taxon>Tracheophyta</taxon>
        <taxon>Spermatophyta</taxon>
        <taxon>Magnoliopsida</taxon>
        <taxon>Liliopsida</taxon>
        <taxon>Poales</taxon>
        <taxon>Poaceae</taxon>
        <taxon>BOP clade</taxon>
        <taxon>Bambusoideae</taxon>
        <taxon>Arundinarodae</taxon>
        <taxon>Arundinarieae</taxon>
        <taxon>Arundinariinae</taxon>
        <taxon>Phyllostachys</taxon>
    </lineage>
</organism>
<feature type="region of interest" description="Disordered" evidence="1">
    <location>
        <begin position="24"/>
        <end position="107"/>
    </location>
</feature>
<accession>D3IVF5</accession>
<evidence type="ECO:0000313" key="2">
    <source>
        <dbReference type="EMBL" id="ADB85295.1"/>
    </source>
</evidence>
<dbReference type="AlphaFoldDB" id="D3IVF5"/>
<proteinExistence type="predicted"/>
<evidence type="ECO:0000256" key="1">
    <source>
        <dbReference type="SAM" id="MobiDB-lite"/>
    </source>
</evidence>